<sequence>MNGEWLVRGRDGRLSMYLMTQDAVLCRAELVPGGPWDTPRRLGGDRRLRSVAAVGQGADRYAHLVAWSATASGAQELVHSTHFRPLLAALDWDSVGRPEDAGAATGVPSVAVDDQGRGHIFVRDGGGGLRMRAQAQKGGWGPWRDLKGAGVREAPVAVPGRAGRIEVYAAGERTILYWRQEAPATAFELVEVVEAEVRPDTLRALASSDENTTLFFTDASGDLAAWRPGGRPISLMPAAGPGPVSAVRCVIDGHDCTVVAQRSAATGRIAFAAYPSELEEAGAAWTESGPVLPSDATASLALDAEGRLVAATLSPSTGQLQLTRRKDEPGLALGAWRAV</sequence>
<dbReference type="Gene3D" id="2.120.10.70">
    <property type="entry name" value="Fucose-specific lectin"/>
    <property type="match status" value="1"/>
</dbReference>
<comment type="caution">
    <text evidence="1">The sequence shown here is derived from an EMBL/GenBank/DDBJ whole genome shotgun (WGS) entry which is preliminary data.</text>
</comment>
<dbReference type="AlphaFoldDB" id="A0A369V6H8"/>
<accession>A0A369V6H8</accession>
<dbReference type="EMBL" id="QQBH01000019">
    <property type="protein sequence ID" value="RDD86179.1"/>
    <property type="molecule type" value="Genomic_DNA"/>
</dbReference>
<protein>
    <submittedName>
        <fullName evidence="1">Uncharacterized protein</fullName>
    </submittedName>
</protein>
<dbReference type="OrthoDB" id="4307815at2"/>
<reference evidence="1 2" key="1">
    <citation type="submission" date="2018-07" db="EMBL/GenBank/DDBJ databases">
        <title>Genome guided investigation of antibiotics producing actinomycetales strain isolated from a Macau mangrove ecosystem.</title>
        <authorList>
            <person name="Hu D."/>
        </authorList>
    </citation>
    <scope>NUCLEOTIDE SEQUENCE [LARGE SCALE GENOMIC DNA]</scope>
    <source>
        <strain evidence="1 2">2297</strain>
    </source>
</reference>
<evidence type="ECO:0000313" key="2">
    <source>
        <dbReference type="Proteomes" id="UP000253742"/>
    </source>
</evidence>
<organism evidence="1 2">
    <name type="scientific">Streptomyces parvulus</name>
    <dbReference type="NCBI Taxonomy" id="146923"/>
    <lineage>
        <taxon>Bacteria</taxon>
        <taxon>Bacillati</taxon>
        <taxon>Actinomycetota</taxon>
        <taxon>Actinomycetes</taxon>
        <taxon>Kitasatosporales</taxon>
        <taxon>Streptomycetaceae</taxon>
        <taxon>Streptomyces</taxon>
    </lineage>
</organism>
<name>A0A369V6H8_9ACTN</name>
<dbReference type="SUPFAM" id="SSF89372">
    <property type="entry name" value="Fucose-specific lectin"/>
    <property type="match status" value="1"/>
</dbReference>
<evidence type="ECO:0000313" key="1">
    <source>
        <dbReference type="EMBL" id="RDD86179.1"/>
    </source>
</evidence>
<proteinExistence type="predicted"/>
<dbReference type="RefSeq" id="WP_114531181.1">
    <property type="nucleotide sequence ID" value="NZ_QQBH01000019.1"/>
</dbReference>
<gene>
    <name evidence="1" type="ORF">DVZ84_25745</name>
</gene>
<dbReference type="Proteomes" id="UP000253742">
    <property type="component" value="Unassembled WGS sequence"/>
</dbReference>